<reference evidence="1" key="1">
    <citation type="submission" date="2018-02" db="EMBL/GenBank/DDBJ databases">
        <title>Rhizophora mucronata_Transcriptome.</title>
        <authorList>
            <person name="Meera S.P."/>
            <person name="Sreeshan A."/>
            <person name="Augustine A."/>
        </authorList>
    </citation>
    <scope>NUCLEOTIDE SEQUENCE</scope>
    <source>
        <tissue evidence="1">Leaf</tissue>
    </source>
</reference>
<name>A0A2P2P7Q9_RHIMU</name>
<dbReference type="AlphaFoldDB" id="A0A2P2P7Q9"/>
<organism evidence="1">
    <name type="scientific">Rhizophora mucronata</name>
    <name type="common">Asiatic mangrove</name>
    <dbReference type="NCBI Taxonomy" id="61149"/>
    <lineage>
        <taxon>Eukaryota</taxon>
        <taxon>Viridiplantae</taxon>
        <taxon>Streptophyta</taxon>
        <taxon>Embryophyta</taxon>
        <taxon>Tracheophyta</taxon>
        <taxon>Spermatophyta</taxon>
        <taxon>Magnoliopsida</taxon>
        <taxon>eudicotyledons</taxon>
        <taxon>Gunneridae</taxon>
        <taxon>Pentapetalae</taxon>
        <taxon>rosids</taxon>
        <taxon>fabids</taxon>
        <taxon>Malpighiales</taxon>
        <taxon>Rhizophoraceae</taxon>
        <taxon>Rhizophora</taxon>
    </lineage>
</organism>
<dbReference type="EMBL" id="GGEC01070304">
    <property type="protein sequence ID" value="MBX50788.1"/>
    <property type="molecule type" value="Transcribed_RNA"/>
</dbReference>
<proteinExistence type="predicted"/>
<accession>A0A2P2P7Q9</accession>
<evidence type="ECO:0000313" key="1">
    <source>
        <dbReference type="EMBL" id="MBX50788.1"/>
    </source>
</evidence>
<sequence length="41" mass="4628">MANVACKVSFIVSNLASKYTGSIDLIWCPRKRRTQKLVNDT</sequence>
<protein>
    <submittedName>
        <fullName evidence="1">Uncharacterized protein</fullName>
    </submittedName>
</protein>